<comment type="caution">
    <text evidence="2">The sequence shown here is derived from an EMBL/GenBank/DDBJ whole genome shotgun (WGS) entry which is preliminary data.</text>
</comment>
<name>T0Y7N0_9ZZZZ</name>
<feature type="non-terminal residue" evidence="2">
    <location>
        <position position="156"/>
    </location>
</feature>
<proteinExistence type="predicted"/>
<dbReference type="EMBL" id="AUZZ01010972">
    <property type="protein sequence ID" value="EQD27877.1"/>
    <property type="molecule type" value="Genomic_DNA"/>
</dbReference>
<sequence length="156" mass="16832">MSGRFRLFKFQQAVGEETYSVDRLDGGLRLRAEFAFTDRGERVPLRAELRATDTFEPTFFEVEGRNARRADLHESVHFEDDEVELRTGGSAVRVARPEGAFPISGVRAGLPADGAAALLADARGPGGSADPPPQRGAHRAARNGPARRPARPGAPV</sequence>
<feature type="region of interest" description="Disordered" evidence="1">
    <location>
        <begin position="119"/>
        <end position="156"/>
    </location>
</feature>
<dbReference type="AlphaFoldDB" id="T0Y7N0"/>
<feature type="compositionally biased region" description="Low complexity" evidence="1">
    <location>
        <begin position="142"/>
        <end position="156"/>
    </location>
</feature>
<organism evidence="2">
    <name type="scientific">mine drainage metagenome</name>
    <dbReference type="NCBI Taxonomy" id="410659"/>
    <lineage>
        <taxon>unclassified sequences</taxon>
        <taxon>metagenomes</taxon>
        <taxon>ecological metagenomes</taxon>
    </lineage>
</organism>
<evidence type="ECO:0000256" key="1">
    <source>
        <dbReference type="SAM" id="MobiDB-lite"/>
    </source>
</evidence>
<protein>
    <submittedName>
        <fullName evidence="2">Uncharacterized protein</fullName>
    </submittedName>
</protein>
<evidence type="ECO:0000313" key="2">
    <source>
        <dbReference type="EMBL" id="EQD27877.1"/>
    </source>
</evidence>
<gene>
    <name evidence="2" type="ORF">B2A_15074</name>
</gene>
<accession>T0Y7N0</accession>
<reference evidence="2" key="2">
    <citation type="journal article" date="2014" name="ISME J.">
        <title>Microbial stratification in low pH oxic and suboxic macroscopic growths along an acid mine drainage.</title>
        <authorList>
            <person name="Mendez-Garcia C."/>
            <person name="Mesa V."/>
            <person name="Sprenger R.R."/>
            <person name="Richter M."/>
            <person name="Diez M.S."/>
            <person name="Solano J."/>
            <person name="Bargiela R."/>
            <person name="Golyshina O.V."/>
            <person name="Manteca A."/>
            <person name="Ramos J.L."/>
            <person name="Gallego J.R."/>
            <person name="Llorente I."/>
            <person name="Martins Dos Santos V.A."/>
            <person name="Jensen O.N."/>
            <person name="Pelaez A.I."/>
            <person name="Sanchez J."/>
            <person name="Ferrer M."/>
        </authorList>
    </citation>
    <scope>NUCLEOTIDE SEQUENCE</scope>
</reference>
<reference evidence="2" key="1">
    <citation type="submission" date="2013-08" db="EMBL/GenBank/DDBJ databases">
        <authorList>
            <person name="Mendez C."/>
            <person name="Richter M."/>
            <person name="Ferrer M."/>
            <person name="Sanchez J."/>
        </authorList>
    </citation>
    <scope>NUCLEOTIDE SEQUENCE</scope>
</reference>